<dbReference type="STRING" id="1227739.Hsw_2566"/>
<reference evidence="2 3" key="1">
    <citation type="submission" date="2014-01" db="EMBL/GenBank/DDBJ databases">
        <title>Complete genome sequence of ionizing-radiation resistance bacterium Hymenobacter swuensis DY53.</title>
        <authorList>
            <person name="Jung J.-H."/>
            <person name="Jeong S.-W."/>
            <person name="Joe M.-H."/>
            <person name="Cho y.-j."/>
            <person name="Kim M.-K."/>
            <person name="Lim S.-Y."/>
        </authorList>
    </citation>
    <scope>NUCLEOTIDE SEQUENCE [LARGE SCALE GENOMIC DNA]</scope>
    <source>
        <strain evidence="2 3">DY53</strain>
    </source>
</reference>
<evidence type="ECO:0000313" key="2">
    <source>
        <dbReference type="EMBL" id="AHJ98161.1"/>
    </source>
</evidence>
<dbReference type="PANTHER" id="PTHR43102:SF2">
    <property type="entry name" value="GAF DOMAIN-CONTAINING PROTEIN"/>
    <property type="match status" value="1"/>
</dbReference>
<evidence type="ECO:0000259" key="1">
    <source>
        <dbReference type="SMART" id="SM00065"/>
    </source>
</evidence>
<name>W8F6B1_9BACT</name>
<dbReference type="eggNOG" id="COG2203">
    <property type="taxonomic scope" value="Bacteria"/>
</dbReference>
<dbReference type="HOGENOM" id="CLU_1178933_0_0_10"/>
<dbReference type="AlphaFoldDB" id="W8F6B1"/>
<dbReference type="InterPro" id="IPR029016">
    <property type="entry name" value="GAF-like_dom_sf"/>
</dbReference>
<dbReference type="SUPFAM" id="SSF55781">
    <property type="entry name" value="GAF domain-like"/>
    <property type="match status" value="1"/>
</dbReference>
<dbReference type="PANTHER" id="PTHR43102">
    <property type="entry name" value="SLR1143 PROTEIN"/>
    <property type="match status" value="1"/>
</dbReference>
<accession>W8F6B1</accession>
<dbReference type="PATRIC" id="fig|1227739.3.peg.2757"/>
<feature type="domain" description="GAF" evidence="1">
    <location>
        <begin position="29"/>
        <end position="172"/>
    </location>
</feature>
<protein>
    <recommendedName>
        <fullName evidence="1">GAF domain-containing protein</fullName>
    </recommendedName>
</protein>
<keyword evidence="3" id="KW-1185">Reference proteome</keyword>
<proteinExistence type="predicted"/>
<dbReference type="RefSeq" id="WP_052346436.1">
    <property type="nucleotide sequence ID" value="NZ_CP007145.1"/>
</dbReference>
<dbReference type="InterPro" id="IPR003018">
    <property type="entry name" value="GAF"/>
</dbReference>
<dbReference type="Pfam" id="PF01590">
    <property type="entry name" value="GAF"/>
    <property type="match status" value="1"/>
</dbReference>
<dbReference type="Gene3D" id="3.30.450.40">
    <property type="match status" value="1"/>
</dbReference>
<dbReference type="KEGG" id="hsw:Hsw_2566"/>
<sequence length="239" mass="26190">MHDLPASLIPADDAARLRSLHQYNILNTTPELIFDAYVALAAQLFNVPVSLISLVDEQEVFFKAGTGLPGLERVARPDSLCSAAILQQEVLAYENLADEGCGLINPYVAKAAGLQFYAGAALRMPDGNHIGSFCVMGRVPRTMSAGERELLMVLASLTSLTIELRQHYLAQGRPADWETVQRELQELLHDEAALARYLTSRLGTMSGNTGEQASTQHRLLGLRRVLEHHLVEFTAPLSN</sequence>
<gene>
    <name evidence="2" type="ORF">Hsw_2566</name>
</gene>
<organism evidence="2 3">
    <name type="scientific">Hymenobacter swuensis DY53</name>
    <dbReference type="NCBI Taxonomy" id="1227739"/>
    <lineage>
        <taxon>Bacteria</taxon>
        <taxon>Pseudomonadati</taxon>
        <taxon>Bacteroidota</taxon>
        <taxon>Cytophagia</taxon>
        <taxon>Cytophagales</taxon>
        <taxon>Hymenobacteraceae</taxon>
        <taxon>Hymenobacter</taxon>
    </lineage>
</organism>
<dbReference type="SMART" id="SM00065">
    <property type="entry name" value="GAF"/>
    <property type="match status" value="1"/>
</dbReference>
<dbReference type="EMBL" id="CP007145">
    <property type="protein sequence ID" value="AHJ98161.1"/>
    <property type="molecule type" value="Genomic_DNA"/>
</dbReference>
<evidence type="ECO:0000313" key="3">
    <source>
        <dbReference type="Proteomes" id="UP000019423"/>
    </source>
</evidence>
<dbReference type="Proteomes" id="UP000019423">
    <property type="component" value="Chromosome"/>
</dbReference>